<gene>
    <name evidence="2" type="ORF">FVW20_14450</name>
</gene>
<dbReference type="InterPro" id="IPR036615">
    <property type="entry name" value="Mur_ligase_C_dom_sf"/>
</dbReference>
<sequence length="90" mass="9580">HADVAVLTSDNPRHEDPQAIMADVLPGLAGAREVVSDPDRAQAIGKALALLQPGDVLLVAGKGHESYQQIGDRKVPYSDQQVIREILGCN</sequence>
<dbReference type="SUPFAM" id="SSF53244">
    <property type="entry name" value="MurD-like peptide ligases, peptide-binding domain"/>
    <property type="match status" value="1"/>
</dbReference>
<feature type="non-terminal residue" evidence="2">
    <location>
        <position position="1"/>
    </location>
</feature>
<name>A0ABS0J8B3_9BACT</name>
<dbReference type="EMBL" id="VRYY01000491">
    <property type="protein sequence ID" value="MBG3878176.1"/>
    <property type="molecule type" value="Genomic_DNA"/>
</dbReference>
<dbReference type="RefSeq" id="WP_372435004.1">
    <property type="nucleotide sequence ID" value="NZ_VRYY01000491.1"/>
</dbReference>
<evidence type="ECO:0000259" key="1">
    <source>
        <dbReference type="Pfam" id="PF02875"/>
    </source>
</evidence>
<feature type="domain" description="Mur ligase C-terminal" evidence="1">
    <location>
        <begin position="2"/>
        <end position="63"/>
    </location>
</feature>
<dbReference type="PANTHER" id="PTHR23135:SF4">
    <property type="entry name" value="UDP-N-ACETYLMURAMOYL-L-ALANYL-D-GLUTAMATE--2,6-DIAMINOPIMELATE LIGASE MURE HOMOLOG, CHLOROPLASTIC"/>
    <property type="match status" value="1"/>
</dbReference>
<protein>
    <submittedName>
        <fullName evidence="2">UDP-N-acetylmuramoyl-L-alanyl-D-glutamate--2, 6-diaminopimelate ligase</fullName>
    </submittedName>
</protein>
<reference evidence="2 3" key="1">
    <citation type="submission" date="2019-08" db="EMBL/GenBank/DDBJ databases">
        <authorList>
            <person name="Luo N."/>
        </authorList>
    </citation>
    <scope>NUCLEOTIDE SEQUENCE [LARGE SCALE GENOMIC DNA]</scope>
    <source>
        <strain evidence="2 3">NCIMB 9442</strain>
    </source>
</reference>
<keyword evidence="2" id="KW-0436">Ligase</keyword>
<dbReference type="Gene3D" id="3.90.190.20">
    <property type="entry name" value="Mur ligase, C-terminal domain"/>
    <property type="match status" value="1"/>
</dbReference>
<accession>A0ABS0J8B3</accession>
<keyword evidence="3" id="KW-1185">Reference proteome</keyword>
<dbReference type="Proteomes" id="UP001194469">
    <property type="component" value="Unassembled WGS sequence"/>
</dbReference>
<dbReference type="Pfam" id="PF02875">
    <property type="entry name" value="Mur_ligase_C"/>
    <property type="match status" value="1"/>
</dbReference>
<dbReference type="GO" id="GO:0016874">
    <property type="term" value="F:ligase activity"/>
    <property type="evidence" value="ECO:0007669"/>
    <property type="project" value="UniProtKB-KW"/>
</dbReference>
<evidence type="ECO:0000313" key="3">
    <source>
        <dbReference type="Proteomes" id="UP001194469"/>
    </source>
</evidence>
<proteinExistence type="predicted"/>
<dbReference type="InterPro" id="IPR004101">
    <property type="entry name" value="Mur_ligase_C"/>
</dbReference>
<organism evidence="2 3">
    <name type="scientific">Nitratidesulfovibrio oxamicus</name>
    <dbReference type="NCBI Taxonomy" id="32016"/>
    <lineage>
        <taxon>Bacteria</taxon>
        <taxon>Pseudomonadati</taxon>
        <taxon>Thermodesulfobacteriota</taxon>
        <taxon>Desulfovibrionia</taxon>
        <taxon>Desulfovibrionales</taxon>
        <taxon>Desulfovibrionaceae</taxon>
        <taxon>Nitratidesulfovibrio</taxon>
    </lineage>
</organism>
<dbReference type="PANTHER" id="PTHR23135">
    <property type="entry name" value="MUR LIGASE FAMILY MEMBER"/>
    <property type="match status" value="1"/>
</dbReference>
<comment type="caution">
    <text evidence="2">The sequence shown here is derived from an EMBL/GenBank/DDBJ whole genome shotgun (WGS) entry which is preliminary data.</text>
</comment>
<evidence type="ECO:0000313" key="2">
    <source>
        <dbReference type="EMBL" id="MBG3878176.1"/>
    </source>
</evidence>